<dbReference type="EMBL" id="CAADFF010000019">
    <property type="protein sequence ID" value="VFJ90371.1"/>
    <property type="molecule type" value="Genomic_DNA"/>
</dbReference>
<proteinExistence type="predicted"/>
<protein>
    <submittedName>
        <fullName evidence="1">Uncharacterized protein</fullName>
    </submittedName>
</protein>
<dbReference type="EMBL" id="CAADFN010000031">
    <property type="protein sequence ID" value="VFK17371.1"/>
    <property type="molecule type" value="Genomic_DNA"/>
</dbReference>
<dbReference type="AlphaFoldDB" id="A0A450UDB3"/>
<evidence type="ECO:0000313" key="2">
    <source>
        <dbReference type="EMBL" id="VFJ97771.1"/>
    </source>
</evidence>
<name>A0A450UDB3_9GAMM</name>
<dbReference type="EMBL" id="CAADFH010000073">
    <property type="protein sequence ID" value="VFJ97771.1"/>
    <property type="molecule type" value="Genomic_DNA"/>
</dbReference>
<evidence type="ECO:0000313" key="3">
    <source>
        <dbReference type="EMBL" id="VFK17371.1"/>
    </source>
</evidence>
<sequence length="96" mass="10752">MQAIEFNTEIHDGTIQVPSHHGDWLKEKVRVIVLAAEDESAPRPVIEPSVRRQSPSREAYGRCSVTTLKGMVRRKRHPIGIEEMNLAIAAQGARAR</sequence>
<evidence type="ECO:0000313" key="1">
    <source>
        <dbReference type="EMBL" id="VFJ90371.1"/>
    </source>
</evidence>
<accession>A0A450UDB3</accession>
<reference evidence="1" key="1">
    <citation type="submission" date="2019-02" db="EMBL/GenBank/DDBJ databases">
        <authorList>
            <person name="Gruber-Vodicka R. H."/>
            <person name="Seah K. B. B."/>
        </authorList>
    </citation>
    <scope>NUCLEOTIDE SEQUENCE</scope>
    <source>
        <strain evidence="3">BECK_BY7</strain>
        <strain evidence="2">BECK_M6</strain>
        <strain evidence="1">BECK_M7</strain>
    </source>
</reference>
<gene>
    <name evidence="2" type="ORF">BECKLFY1418A_GA0070994_107315</name>
    <name evidence="1" type="ORF">BECKLFY1418B_GA0070995_101945</name>
    <name evidence="3" type="ORF">BECKLFY1418C_GA0070996_103116</name>
</gene>
<organism evidence="1">
    <name type="scientific">Candidatus Kentrum sp. LFY</name>
    <dbReference type="NCBI Taxonomy" id="2126342"/>
    <lineage>
        <taxon>Bacteria</taxon>
        <taxon>Pseudomonadati</taxon>
        <taxon>Pseudomonadota</taxon>
        <taxon>Gammaproteobacteria</taxon>
        <taxon>Candidatus Kentrum</taxon>
    </lineage>
</organism>